<dbReference type="InterPro" id="IPR050091">
    <property type="entry name" value="PKS_NRPS_Biosynth_Enz"/>
</dbReference>
<keyword evidence="9" id="KW-1185">Reference proteome</keyword>
<keyword evidence="3 8" id="KW-0808">Transferase</keyword>
<dbReference type="InterPro" id="IPR016039">
    <property type="entry name" value="Thiolase-like"/>
</dbReference>
<dbReference type="SUPFAM" id="SSF55048">
    <property type="entry name" value="Probable ACP-binding domain of malonyl-CoA ACP transacylase"/>
    <property type="match status" value="1"/>
</dbReference>
<dbReference type="SMART" id="SM00827">
    <property type="entry name" value="PKS_AT"/>
    <property type="match status" value="1"/>
</dbReference>
<dbReference type="PANTHER" id="PTHR43775">
    <property type="entry name" value="FATTY ACID SYNTHASE"/>
    <property type="match status" value="1"/>
</dbReference>
<dbReference type="STRING" id="326424.FRAAL2560"/>
<dbReference type="Pfam" id="PF02801">
    <property type="entry name" value="Ketoacyl-synt_C"/>
    <property type="match status" value="1"/>
</dbReference>
<dbReference type="PROSITE" id="PS52004">
    <property type="entry name" value="KS3_2"/>
    <property type="match status" value="1"/>
</dbReference>
<dbReference type="OrthoDB" id="9778690at2"/>
<proteinExistence type="predicted"/>
<dbReference type="InterPro" id="IPR009081">
    <property type="entry name" value="PP-bd_ACP"/>
</dbReference>
<dbReference type="HOGENOM" id="CLU_000022_16_6_11"/>
<dbReference type="EC" id="2.3.1.-" evidence="8"/>
<dbReference type="InterPro" id="IPR014043">
    <property type="entry name" value="Acyl_transferase_dom"/>
</dbReference>
<dbReference type="PANTHER" id="PTHR43775:SF51">
    <property type="entry name" value="INACTIVE PHENOLPHTHIOCEROL SYNTHESIS POLYKETIDE SYNTHASE TYPE I PKS1-RELATED"/>
    <property type="match status" value="1"/>
</dbReference>
<dbReference type="CDD" id="cd00833">
    <property type="entry name" value="PKS"/>
    <property type="match status" value="1"/>
</dbReference>
<dbReference type="GO" id="GO:0006633">
    <property type="term" value="P:fatty acid biosynthetic process"/>
    <property type="evidence" value="ECO:0007669"/>
    <property type="project" value="TreeGrafter"/>
</dbReference>
<evidence type="ECO:0000256" key="1">
    <source>
        <dbReference type="ARBA" id="ARBA00022450"/>
    </source>
</evidence>
<evidence type="ECO:0000313" key="9">
    <source>
        <dbReference type="Proteomes" id="UP000000657"/>
    </source>
</evidence>
<dbReference type="SUPFAM" id="SSF53901">
    <property type="entry name" value="Thiolase-like"/>
    <property type="match status" value="1"/>
</dbReference>
<dbReference type="AlphaFoldDB" id="Q0RMP0"/>
<dbReference type="Gene3D" id="3.40.366.10">
    <property type="entry name" value="Malonyl-Coenzyme A Acyl Carrier Protein, domain 2"/>
    <property type="match status" value="1"/>
</dbReference>
<gene>
    <name evidence="8" type="ordered locus">FRAAL2560</name>
</gene>
<dbReference type="InterPro" id="IPR020841">
    <property type="entry name" value="PKS_Beta-ketoAc_synthase_dom"/>
</dbReference>
<dbReference type="InterPro" id="IPR036736">
    <property type="entry name" value="ACP-like_sf"/>
</dbReference>
<dbReference type="Pfam" id="PF00698">
    <property type="entry name" value="Acyl_transf_1"/>
    <property type="match status" value="1"/>
</dbReference>
<dbReference type="SMART" id="SM00823">
    <property type="entry name" value="PKS_PP"/>
    <property type="match status" value="1"/>
</dbReference>
<dbReference type="eggNOG" id="COG3321">
    <property type="taxonomic scope" value="Bacteria"/>
</dbReference>
<dbReference type="KEGG" id="fal:FRAAL2560"/>
<dbReference type="Pfam" id="PF00550">
    <property type="entry name" value="PP-binding"/>
    <property type="match status" value="1"/>
</dbReference>
<dbReference type="InterPro" id="IPR016035">
    <property type="entry name" value="Acyl_Trfase/lysoPLipase"/>
</dbReference>
<dbReference type="Pfam" id="PF16197">
    <property type="entry name" value="KAsynt_C_assoc"/>
    <property type="match status" value="1"/>
</dbReference>
<evidence type="ECO:0000256" key="3">
    <source>
        <dbReference type="ARBA" id="ARBA00022679"/>
    </source>
</evidence>
<protein>
    <submittedName>
        <fullName evidence="8">Modular polyketide synthase (Loading and extender module)</fullName>
        <ecNumber evidence="8">2.3.1.-</ecNumber>
    </submittedName>
</protein>
<dbReference type="InterPro" id="IPR014031">
    <property type="entry name" value="Ketoacyl_synth_C"/>
</dbReference>
<name>Q0RMP0_FRAAA</name>
<dbReference type="Proteomes" id="UP000000657">
    <property type="component" value="Chromosome"/>
</dbReference>
<keyword evidence="2" id="KW-0597">Phosphoprotein</keyword>
<dbReference type="InterPro" id="IPR014030">
    <property type="entry name" value="Ketoacyl_synth_N"/>
</dbReference>
<dbReference type="GO" id="GO:0031177">
    <property type="term" value="F:phosphopantetheine binding"/>
    <property type="evidence" value="ECO:0007669"/>
    <property type="project" value="InterPro"/>
</dbReference>
<evidence type="ECO:0000259" key="6">
    <source>
        <dbReference type="PROSITE" id="PS50075"/>
    </source>
</evidence>
<dbReference type="Pfam" id="PF00109">
    <property type="entry name" value="ketoacyl-synt"/>
    <property type="match status" value="1"/>
</dbReference>
<evidence type="ECO:0000313" key="8">
    <source>
        <dbReference type="EMBL" id="CAJ61207.1"/>
    </source>
</evidence>
<sequence length="1067" mass="110722">MSGAATDIAVVGMSCRFPGVRNPAEFWRLLVDGGSTIGRLPERRAPGPQAGSHPDAVTVTSGSFLDSVDTFDAEFFSIGSAEAAAMDPVQRLGLELAWEAVEDARIAAPNLAGREIDVLVGAASSGYDVLRRLTGSDRDDHYAAIGSSGALIANRISGLLDLRGLSLCADSGQSSSLVSLALACDRIRGGATDAALVGGVNLIVDPEAGLGIANLGVLSPEGRCSPFDERAGGYVRGEGGVFVLLKRLDLALADGDRIYATVRGWGVGNGGASARMPDPSPQGQAAAVLSALRSADVAFDGIDYVEAHGTGTRRGDPAELAGLREVFRQTGRGRPLVIGSAKANVGHLEPAAGIVGFVKAVLCLRHAHLVPTPNFRSPNPDVADFDRDFEVLCAARPWPEEAGRPRRAGVSAFGMGGTVAHVVLDEACGAETTPGGPRPSGQVPDARAAVAGPAGVQRGGVLPWVLSARSEPALREQAARLRAFVAADSSLSDVDVAASLVSTRALFEHRAVVLGGDRAQLLAGLDGLAAGEDSAWVVRGVADAAAGPVVLVFPGQGSQWEGMGRRLYAESKVFAQGIDDCAQALAPWVDWSLVDVVTGADSTPWLDRVDVVQPMLFALMVSLARVWQSWGVVPDVVAGHSQGEMAAACVAGAIPLADAARLVVLRSQALRVLSGLRGGMCAVSAPLEWVRGRLERWPGRLGVGAVNGPSSVVVSGDGAALDEFAALAAAEGVRAGRVRIDYASHSHHVDSVRDQMLADTATLVPRATAVEFHSTVTGGPLDTQALDGSYWYDNLRSPVLFGAVIERLMRERGGVFVEVGPHPLLTVAMAETADALVAAPPVVATLHKDDPGVSRILESLAELHVRGVPVNWDAVIAADRPRRVDLPTYPFQRRRHWLTAGEDAGAAPCSAAAVAVFVGAAASPSPSGPATPERSAAAAGLDSESAVLRLVCAETAAVLGRRGAGPTGAELAARATDTFKDLGFDSAMAVRLRNRLTAAAGVRLSATAAFSHPTPHLLGRHIHALLQPAEPDLPETPRGDIPETEAGDVSEACRDSDLYELIDRGYV</sequence>
<dbReference type="GO" id="GO:0004312">
    <property type="term" value="F:fatty acid synthase activity"/>
    <property type="evidence" value="ECO:0007669"/>
    <property type="project" value="TreeGrafter"/>
</dbReference>
<dbReference type="EMBL" id="CT573213">
    <property type="protein sequence ID" value="CAJ61207.1"/>
    <property type="molecule type" value="Genomic_DNA"/>
</dbReference>
<dbReference type="RefSeq" id="WP_011603717.1">
    <property type="nucleotide sequence ID" value="NC_008278.1"/>
</dbReference>
<organism evidence="8 9">
    <name type="scientific">Frankia alni (strain DSM 45986 / CECT 9034 / ACN14a)</name>
    <dbReference type="NCBI Taxonomy" id="326424"/>
    <lineage>
        <taxon>Bacteria</taxon>
        <taxon>Bacillati</taxon>
        <taxon>Actinomycetota</taxon>
        <taxon>Actinomycetes</taxon>
        <taxon>Frankiales</taxon>
        <taxon>Frankiaceae</taxon>
        <taxon>Frankia</taxon>
    </lineage>
</organism>
<accession>Q0RMP0</accession>
<evidence type="ECO:0000259" key="7">
    <source>
        <dbReference type="PROSITE" id="PS52004"/>
    </source>
</evidence>
<dbReference type="Gene3D" id="3.30.70.3290">
    <property type="match status" value="1"/>
</dbReference>
<dbReference type="SUPFAM" id="SSF47336">
    <property type="entry name" value="ACP-like"/>
    <property type="match status" value="1"/>
</dbReference>
<reference evidence="8 9" key="1">
    <citation type="journal article" date="2007" name="Genome Res.">
        <title>Genome characteristics of facultatively symbiotic Frankia sp. strains reflect host range and host plant biogeography.</title>
        <authorList>
            <person name="Normand P."/>
            <person name="Lapierre P."/>
            <person name="Tisa L.S."/>
            <person name="Gogarten J.P."/>
            <person name="Alloisio N."/>
            <person name="Bagnarol E."/>
            <person name="Bassi C.A."/>
            <person name="Berry A.M."/>
            <person name="Bickhart D.M."/>
            <person name="Choisne N."/>
            <person name="Couloux A."/>
            <person name="Cournoyer B."/>
            <person name="Cruveiller S."/>
            <person name="Daubin V."/>
            <person name="Demange N."/>
            <person name="Francino M.P."/>
            <person name="Goltsman E."/>
            <person name="Huang Y."/>
            <person name="Kopp O.R."/>
            <person name="Labarre L."/>
            <person name="Lapidus A."/>
            <person name="Lavire C."/>
            <person name="Marechal J."/>
            <person name="Martinez M."/>
            <person name="Mastronunzio J.E."/>
            <person name="Mullin B.C."/>
            <person name="Niemann J."/>
            <person name="Pujic P."/>
            <person name="Rawnsley T."/>
            <person name="Rouy Z."/>
            <person name="Schenowitz C."/>
            <person name="Sellstedt A."/>
            <person name="Tavares F."/>
            <person name="Tomkins J.P."/>
            <person name="Vallenet D."/>
            <person name="Valverde C."/>
            <person name="Wall L.G."/>
            <person name="Wang Y."/>
            <person name="Medigue C."/>
            <person name="Benson D.R."/>
        </authorList>
    </citation>
    <scope>NUCLEOTIDE SEQUENCE [LARGE SCALE GENOMIC DNA]</scope>
    <source>
        <strain evidence="9">DSM 45986 / CECT 9034 / ACN14a</strain>
    </source>
</reference>
<dbReference type="InterPro" id="IPR016036">
    <property type="entry name" value="Malonyl_transacylase_ACP-bd"/>
</dbReference>
<dbReference type="Gene3D" id="3.40.47.10">
    <property type="match status" value="1"/>
</dbReference>
<evidence type="ECO:0000256" key="4">
    <source>
        <dbReference type="ARBA" id="ARBA00023315"/>
    </source>
</evidence>
<dbReference type="InterPro" id="IPR032821">
    <property type="entry name" value="PKS_assoc"/>
</dbReference>
<dbReference type="PROSITE" id="PS50075">
    <property type="entry name" value="CARRIER"/>
    <property type="match status" value="1"/>
</dbReference>
<feature type="domain" description="Carrier" evidence="6">
    <location>
        <begin position="942"/>
        <end position="1026"/>
    </location>
</feature>
<keyword evidence="1" id="KW-0596">Phosphopantetheine</keyword>
<evidence type="ECO:0000256" key="2">
    <source>
        <dbReference type="ARBA" id="ARBA00022553"/>
    </source>
</evidence>
<feature type="region of interest" description="Disordered" evidence="5">
    <location>
        <begin position="1030"/>
        <end position="1049"/>
    </location>
</feature>
<dbReference type="Gene3D" id="1.10.1200.10">
    <property type="entry name" value="ACP-like"/>
    <property type="match status" value="1"/>
</dbReference>
<keyword evidence="4 8" id="KW-0012">Acyltransferase</keyword>
<dbReference type="SUPFAM" id="SSF52151">
    <property type="entry name" value="FabD/lysophospholipase-like"/>
    <property type="match status" value="1"/>
</dbReference>
<dbReference type="InterPro" id="IPR020806">
    <property type="entry name" value="PKS_PP-bd"/>
</dbReference>
<dbReference type="InterPro" id="IPR001227">
    <property type="entry name" value="Ac_transferase_dom_sf"/>
</dbReference>
<dbReference type="FunFam" id="3.40.366.10:FF:000002">
    <property type="entry name" value="Probable polyketide synthase 2"/>
    <property type="match status" value="1"/>
</dbReference>
<evidence type="ECO:0000256" key="5">
    <source>
        <dbReference type="SAM" id="MobiDB-lite"/>
    </source>
</evidence>
<dbReference type="SMART" id="SM00825">
    <property type="entry name" value="PKS_KS"/>
    <property type="match status" value="1"/>
</dbReference>
<feature type="domain" description="Ketosynthase family 3 (KS3)" evidence="7">
    <location>
        <begin position="5"/>
        <end position="426"/>
    </location>
</feature>